<gene>
    <name evidence="2" type="ORF">LCGC14_0312630</name>
</gene>
<sequence>MKVRIHIDGGARGNPGPAAAGVVIESADDGAVLYEAGLYLDKTTNNVAEYSGLVAGLETAAKLDAGEVDIYSDSELLIRQMTGEYRVKSDGLKPYYQQARQLARGFTRCDFHHVRREQNTRADSLVNLALDCATNVGDAAD</sequence>
<evidence type="ECO:0000259" key="1">
    <source>
        <dbReference type="PROSITE" id="PS50879"/>
    </source>
</evidence>
<comment type="caution">
    <text evidence="2">The sequence shown here is derived from an EMBL/GenBank/DDBJ whole genome shotgun (WGS) entry which is preliminary data.</text>
</comment>
<reference evidence="2" key="1">
    <citation type="journal article" date="2015" name="Nature">
        <title>Complex archaea that bridge the gap between prokaryotes and eukaryotes.</title>
        <authorList>
            <person name="Spang A."/>
            <person name="Saw J.H."/>
            <person name="Jorgensen S.L."/>
            <person name="Zaremba-Niedzwiedzka K."/>
            <person name="Martijn J."/>
            <person name="Lind A.E."/>
            <person name="van Eijk R."/>
            <person name="Schleper C."/>
            <person name="Guy L."/>
            <person name="Ettema T.J."/>
        </authorList>
    </citation>
    <scope>NUCLEOTIDE SEQUENCE</scope>
</reference>
<dbReference type="InterPro" id="IPR012337">
    <property type="entry name" value="RNaseH-like_sf"/>
</dbReference>
<evidence type="ECO:0000313" key="2">
    <source>
        <dbReference type="EMBL" id="KKN82150.1"/>
    </source>
</evidence>
<dbReference type="AlphaFoldDB" id="A0A0F9TLX5"/>
<dbReference type="InterPro" id="IPR036397">
    <property type="entry name" value="RNaseH_sf"/>
</dbReference>
<dbReference type="PANTHER" id="PTHR48475:SF1">
    <property type="entry name" value="RNASE H TYPE-1 DOMAIN-CONTAINING PROTEIN"/>
    <property type="match status" value="1"/>
</dbReference>
<dbReference type="InterPro" id="IPR002156">
    <property type="entry name" value="RNaseH_domain"/>
</dbReference>
<dbReference type="PROSITE" id="PS50879">
    <property type="entry name" value="RNASE_H_1"/>
    <property type="match status" value="1"/>
</dbReference>
<dbReference type="GO" id="GO:0003676">
    <property type="term" value="F:nucleic acid binding"/>
    <property type="evidence" value="ECO:0007669"/>
    <property type="project" value="InterPro"/>
</dbReference>
<accession>A0A0F9TLX5</accession>
<dbReference type="CDD" id="cd09279">
    <property type="entry name" value="RNase_HI_like"/>
    <property type="match status" value="1"/>
</dbReference>
<dbReference type="Gene3D" id="3.30.420.10">
    <property type="entry name" value="Ribonuclease H-like superfamily/Ribonuclease H"/>
    <property type="match status" value="1"/>
</dbReference>
<organism evidence="2">
    <name type="scientific">marine sediment metagenome</name>
    <dbReference type="NCBI Taxonomy" id="412755"/>
    <lineage>
        <taxon>unclassified sequences</taxon>
        <taxon>metagenomes</taxon>
        <taxon>ecological metagenomes</taxon>
    </lineage>
</organism>
<dbReference type="EMBL" id="LAZR01000205">
    <property type="protein sequence ID" value="KKN82150.1"/>
    <property type="molecule type" value="Genomic_DNA"/>
</dbReference>
<dbReference type="Pfam" id="PF13456">
    <property type="entry name" value="RVT_3"/>
    <property type="match status" value="1"/>
</dbReference>
<proteinExistence type="predicted"/>
<dbReference type="SUPFAM" id="SSF53098">
    <property type="entry name" value="Ribonuclease H-like"/>
    <property type="match status" value="1"/>
</dbReference>
<name>A0A0F9TLX5_9ZZZZ</name>
<dbReference type="PANTHER" id="PTHR48475">
    <property type="entry name" value="RIBONUCLEASE H"/>
    <property type="match status" value="1"/>
</dbReference>
<protein>
    <recommendedName>
        <fullName evidence="1">RNase H type-1 domain-containing protein</fullName>
    </recommendedName>
</protein>
<dbReference type="GO" id="GO:0004523">
    <property type="term" value="F:RNA-DNA hybrid ribonuclease activity"/>
    <property type="evidence" value="ECO:0007669"/>
    <property type="project" value="InterPro"/>
</dbReference>
<feature type="domain" description="RNase H type-1" evidence="1">
    <location>
        <begin position="1"/>
        <end position="131"/>
    </location>
</feature>